<comment type="pathway">
    <text evidence="3">Cofactor biosynthesis; coenzyme A biosynthesis.</text>
</comment>
<dbReference type="RefSeq" id="WP_130646368.1">
    <property type="nucleotide sequence ID" value="NZ_PGCL01000002.1"/>
</dbReference>
<keyword evidence="1 3" id="KW-0210">Decarboxylase</keyword>
<dbReference type="PANTHER" id="PTHR14359">
    <property type="entry name" value="HOMO-OLIGOMERIC FLAVIN CONTAINING CYS DECARBOXYLASE FAMILY"/>
    <property type="match status" value="1"/>
</dbReference>
<dbReference type="GO" id="GO:0046872">
    <property type="term" value="F:metal ion binding"/>
    <property type="evidence" value="ECO:0007669"/>
    <property type="project" value="UniProtKB-KW"/>
</dbReference>
<feature type="binding site" evidence="3">
    <location>
        <position position="273"/>
    </location>
    <ligand>
        <name>CTP</name>
        <dbReference type="ChEBI" id="CHEBI:37563"/>
    </ligand>
</feature>
<dbReference type="Pfam" id="PF02441">
    <property type="entry name" value="Flavoprotein"/>
    <property type="match status" value="1"/>
</dbReference>
<dbReference type="InterPro" id="IPR035929">
    <property type="entry name" value="CoaB-like_sf"/>
</dbReference>
<evidence type="ECO:0000256" key="2">
    <source>
        <dbReference type="ARBA" id="ARBA00023239"/>
    </source>
</evidence>
<comment type="catalytic activity">
    <reaction evidence="3">
        <text>N-[(R)-4-phosphopantothenoyl]-L-cysteine + H(+) = (R)-4'-phosphopantetheine + CO2</text>
        <dbReference type="Rhea" id="RHEA:16793"/>
        <dbReference type="ChEBI" id="CHEBI:15378"/>
        <dbReference type="ChEBI" id="CHEBI:16526"/>
        <dbReference type="ChEBI" id="CHEBI:59458"/>
        <dbReference type="ChEBI" id="CHEBI:61723"/>
        <dbReference type="EC" id="4.1.1.36"/>
    </reaction>
</comment>
<organism evidence="6 7">
    <name type="scientific">Methanofollis fontis</name>
    <dbReference type="NCBI Taxonomy" id="2052832"/>
    <lineage>
        <taxon>Archaea</taxon>
        <taxon>Methanobacteriati</taxon>
        <taxon>Methanobacteriota</taxon>
        <taxon>Stenosarchaea group</taxon>
        <taxon>Methanomicrobia</taxon>
        <taxon>Methanomicrobiales</taxon>
        <taxon>Methanomicrobiaceae</taxon>
        <taxon>Methanofollis</taxon>
    </lineage>
</organism>
<keyword evidence="3" id="KW-0511">Multifunctional enzyme</keyword>
<dbReference type="HAMAP" id="MF_02225">
    <property type="entry name" value="CoaBC"/>
    <property type="match status" value="1"/>
</dbReference>
<comment type="similarity">
    <text evidence="3">In the C-terminal section; belongs to the PPC synthetase family.</text>
</comment>
<dbReference type="EC" id="6.3.2.5" evidence="3"/>
<dbReference type="InterPro" id="IPR003382">
    <property type="entry name" value="Flavoprotein"/>
</dbReference>
<keyword evidence="3" id="KW-0479">Metal-binding</keyword>
<evidence type="ECO:0000259" key="4">
    <source>
        <dbReference type="Pfam" id="PF02441"/>
    </source>
</evidence>
<comment type="cofactor">
    <cofactor evidence="3">
        <name>Mg(2+)</name>
        <dbReference type="ChEBI" id="CHEBI:18420"/>
    </cofactor>
</comment>
<dbReference type="InterPro" id="IPR007085">
    <property type="entry name" value="DNA/pantothenate-metab_flavo_C"/>
</dbReference>
<dbReference type="GO" id="GO:0004632">
    <property type="term" value="F:phosphopantothenate--cysteine ligase activity"/>
    <property type="evidence" value="ECO:0007669"/>
    <property type="project" value="UniProtKB-UniRule"/>
</dbReference>
<comment type="similarity">
    <text evidence="3">In the N-terminal section; belongs to the HFCD (homo-oligomeric flavin containing Cys decarboxylase) superfamily.</text>
</comment>
<dbReference type="GO" id="GO:0015937">
    <property type="term" value="P:coenzyme A biosynthetic process"/>
    <property type="evidence" value="ECO:0007669"/>
    <property type="project" value="UniProtKB-UniRule"/>
</dbReference>
<evidence type="ECO:0000256" key="1">
    <source>
        <dbReference type="ARBA" id="ARBA00022793"/>
    </source>
</evidence>
<feature type="domain" description="DNA/pantothenate metabolism flavoprotein C-terminal" evidence="5">
    <location>
        <begin position="184"/>
        <end position="375"/>
    </location>
</feature>
<dbReference type="GO" id="GO:0015941">
    <property type="term" value="P:pantothenate catabolic process"/>
    <property type="evidence" value="ECO:0007669"/>
    <property type="project" value="InterPro"/>
</dbReference>
<dbReference type="AlphaFoldDB" id="A0A483CTD4"/>
<comment type="function">
    <text evidence="3">Catalyzes two sequential steps in the biosynthesis of coenzyme A. In the first step cysteine is conjugated to 4'-phosphopantothenate to form 4-phosphopantothenoylcysteine. In the second step the latter compound is decarboxylated to form 4'-phosphopantotheine.</text>
</comment>
<gene>
    <name evidence="3 6" type="primary">coaBC</name>
    <name evidence="6" type="ORF">CUJ86_04490</name>
</gene>
<name>A0A483CTD4_9EURY</name>
<dbReference type="SUPFAM" id="SSF102645">
    <property type="entry name" value="CoaB-like"/>
    <property type="match status" value="1"/>
</dbReference>
<comment type="caution">
    <text evidence="3">Lacks conserved residue(s) required for the propagation of feature annotation.</text>
</comment>
<dbReference type="Gene3D" id="3.40.50.10300">
    <property type="entry name" value="CoaB-like"/>
    <property type="match status" value="1"/>
</dbReference>
<dbReference type="EMBL" id="PGCL01000002">
    <property type="protein sequence ID" value="TAJ44574.1"/>
    <property type="molecule type" value="Genomic_DNA"/>
</dbReference>
<protein>
    <recommendedName>
        <fullName evidence="3">Coenzyme A biosynthesis bifunctional protein CoaBC</fullName>
    </recommendedName>
    <alternativeName>
        <fullName evidence="3">DNA/pantothenate metabolism flavoprotein</fullName>
    </alternativeName>
    <alternativeName>
        <fullName evidence="3">Phosphopantothenoylcysteine synthetase/decarboxylase</fullName>
        <shortName evidence="3">PPCS-PPCDC</shortName>
    </alternativeName>
    <domain>
        <recommendedName>
            <fullName evidence="3">Phosphopantothenoylcysteine decarboxylase</fullName>
            <shortName evidence="3">PPC decarboxylase</shortName>
            <shortName evidence="3">PPC-DC</shortName>
            <ecNumber evidence="3">4.1.1.36</ecNumber>
        </recommendedName>
        <alternativeName>
            <fullName evidence="3">CoaC</fullName>
        </alternativeName>
    </domain>
    <domain>
        <recommendedName>
            <fullName evidence="3">Phosphopantothenate--cysteine ligase</fullName>
            <ecNumber evidence="3">6.3.2.5</ecNumber>
        </recommendedName>
        <alternativeName>
            <fullName evidence="3">CoaB</fullName>
        </alternativeName>
        <alternativeName>
            <fullName evidence="3">Phosphopantothenoylcysteine synthetase</fullName>
            <shortName evidence="3">PPC synthetase</shortName>
            <shortName evidence="3">PPC-S</shortName>
        </alternativeName>
    </domain>
</protein>
<dbReference type="EC" id="4.1.1.36" evidence="3"/>
<keyword evidence="3" id="KW-0285">Flavoprotein</keyword>
<dbReference type="PANTHER" id="PTHR14359:SF6">
    <property type="entry name" value="PHOSPHOPANTOTHENOYLCYSTEINE DECARBOXYLASE"/>
    <property type="match status" value="1"/>
</dbReference>
<dbReference type="GO" id="GO:0071513">
    <property type="term" value="C:phosphopantothenoylcysteine decarboxylase complex"/>
    <property type="evidence" value="ECO:0007669"/>
    <property type="project" value="TreeGrafter"/>
</dbReference>
<dbReference type="Gene3D" id="3.40.50.1950">
    <property type="entry name" value="Flavin prenyltransferase-like"/>
    <property type="match status" value="1"/>
</dbReference>
<comment type="cofactor">
    <cofactor evidence="3">
        <name>FMN</name>
        <dbReference type="ChEBI" id="CHEBI:58210"/>
    </cofactor>
    <text evidence="3">Binds 1 FMN per subunit.</text>
</comment>
<feature type="binding site" evidence="3">
    <location>
        <position position="282"/>
    </location>
    <ligand>
        <name>CTP</name>
        <dbReference type="ChEBI" id="CHEBI:37563"/>
    </ligand>
</feature>
<dbReference type="UniPathway" id="UPA00241"/>
<keyword evidence="3 6" id="KW-0436">Ligase</keyword>
<feature type="binding site" evidence="3">
    <location>
        <position position="314"/>
    </location>
    <ligand>
        <name>CTP</name>
        <dbReference type="ChEBI" id="CHEBI:37563"/>
    </ligand>
</feature>
<feature type="domain" description="Flavoprotein" evidence="4">
    <location>
        <begin position="10"/>
        <end position="172"/>
    </location>
</feature>
<keyword evidence="3" id="KW-0288">FMN</keyword>
<dbReference type="GO" id="GO:0010181">
    <property type="term" value="F:FMN binding"/>
    <property type="evidence" value="ECO:0007669"/>
    <property type="project" value="UniProtKB-UniRule"/>
</dbReference>
<evidence type="ECO:0000256" key="3">
    <source>
        <dbReference type="HAMAP-Rule" id="MF_02225"/>
    </source>
</evidence>
<proteinExistence type="inferred from homology"/>
<sequence>MTGGRILRGKTIVLAVTGSIAAVETVRLAHELRRRGAAVTAVMTDAACGIVHPDALTYATGREAITRITGLVEHVLFCGEGGEADLLLVAPCTANTIGKIAAGIDDTTVTTFATTALGRGMPVVVVPAMHESMYRHPGVAANLERLQGWGVDVVPPRIEEEKAKIAGIEEIVLYAERALSGRPLAGKKVVITSGPCAEAVDDVRVLTTRSTGQMGRALALEGFRLGAEVVVIHRDLFPCVANVHAETGGEMMEAALREAADADIYISAAAISDFAPEQIEGKIPSGAPLSIELRPLPKVIDAVRAASGARLVAFKLGWDEERRAAEMLASGVSMVVMNAPPAMGAESGEFEIMTERGRERINGSKGEVAAAIWSALL</sequence>
<reference evidence="6 7" key="1">
    <citation type="submission" date="2017-11" db="EMBL/GenBank/DDBJ databases">
        <title>Isolation and Characterization of Methanofollis Species from Methane Seep Offshore SW Taiwan.</title>
        <authorList>
            <person name="Teng N.-H."/>
            <person name="Lai M.-C."/>
            <person name="Chen S.-C."/>
        </authorList>
    </citation>
    <scope>NUCLEOTIDE SEQUENCE [LARGE SCALE GENOMIC DNA]</scope>
    <source>
        <strain evidence="6 7">FWC-SCC2</strain>
    </source>
</reference>
<evidence type="ECO:0000259" key="5">
    <source>
        <dbReference type="Pfam" id="PF04127"/>
    </source>
</evidence>
<evidence type="ECO:0000313" key="6">
    <source>
        <dbReference type="EMBL" id="TAJ44574.1"/>
    </source>
</evidence>
<comment type="caution">
    <text evidence="6">The sequence shown here is derived from an EMBL/GenBank/DDBJ whole genome shotgun (WGS) entry which is preliminary data.</text>
</comment>
<dbReference type="GO" id="GO:0004633">
    <property type="term" value="F:phosphopantothenoylcysteine decarboxylase activity"/>
    <property type="evidence" value="ECO:0007669"/>
    <property type="project" value="UniProtKB-UniRule"/>
</dbReference>
<accession>A0A483CTD4</accession>
<keyword evidence="7" id="KW-1185">Reference proteome</keyword>
<evidence type="ECO:0000313" key="7">
    <source>
        <dbReference type="Proteomes" id="UP000292580"/>
    </source>
</evidence>
<feature type="region of interest" description="Phosphopantothenate--cysteine ligase" evidence="3">
    <location>
        <begin position="189"/>
        <end position="377"/>
    </location>
</feature>
<dbReference type="InterPro" id="IPR005252">
    <property type="entry name" value="CoaBC"/>
</dbReference>
<dbReference type="NCBIfam" id="TIGR00521">
    <property type="entry name" value="coaBC_dfp"/>
    <property type="match status" value="1"/>
</dbReference>
<dbReference type="SUPFAM" id="SSF52507">
    <property type="entry name" value="Homo-oligomeric flavin-containing Cys decarboxylases, HFCD"/>
    <property type="match status" value="1"/>
</dbReference>
<keyword evidence="3" id="KW-0460">Magnesium</keyword>
<keyword evidence="2 3" id="KW-0456">Lyase</keyword>
<dbReference type="Pfam" id="PF04127">
    <property type="entry name" value="DFP"/>
    <property type="match status" value="1"/>
</dbReference>
<feature type="region of interest" description="Phosphopantothenoylcysteine decarboxylase" evidence="3">
    <location>
        <begin position="1"/>
        <end position="188"/>
    </location>
</feature>
<dbReference type="InterPro" id="IPR036551">
    <property type="entry name" value="Flavin_trans-like"/>
</dbReference>
<dbReference type="OrthoDB" id="10536at2157"/>
<dbReference type="Proteomes" id="UP000292580">
    <property type="component" value="Unassembled WGS sequence"/>
</dbReference>
<comment type="catalytic activity">
    <reaction evidence="3">
        <text>(R)-4'-phosphopantothenate + L-cysteine + CTP = N-[(R)-4-phosphopantothenoyl]-L-cysteine + CMP + diphosphate + H(+)</text>
        <dbReference type="Rhea" id="RHEA:19397"/>
        <dbReference type="ChEBI" id="CHEBI:10986"/>
        <dbReference type="ChEBI" id="CHEBI:15378"/>
        <dbReference type="ChEBI" id="CHEBI:33019"/>
        <dbReference type="ChEBI" id="CHEBI:35235"/>
        <dbReference type="ChEBI" id="CHEBI:37563"/>
        <dbReference type="ChEBI" id="CHEBI:59458"/>
        <dbReference type="ChEBI" id="CHEBI:60377"/>
        <dbReference type="EC" id="6.3.2.5"/>
    </reaction>
</comment>